<feature type="domain" description="NIPSNAP" evidence="2">
    <location>
        <begin position="47"/>
        <end position="145"/>
    </location>
</feature>
<dbReference type="OrthoDB" id="10262843at2759"/>
<feature type="domain" description="NIPSNAP" evidence="2">
    <location>
        <begin position="158"/>
        <end position="255"/>
    </location>
</feature>
<evidence type="ECO:0000313" key="4">
    <source>
        <dbReference type="Proteomes" id="UP000242875"/>
    </source>
</evidence>
<gene>
    <name evidence="3" type="ORF">BZG36_00619</name>
</gene>
<dbReference type="Proteomes" id="UP000242875">
    <property type="component" value="Unassembled WGS sequence"/>
</dbReference>
<dbReference type="Gene3D" id="3.30.70.100">
    <property type="match status" value="2"/>
</dbReference>
<protein>
    <recommendedName>
        <fullName evidence="2">NIPSNAP domain-containing protein</fullName>
    </recommendedName>
</protein>
<dbReference type="SUPFAM" id="SSF54909">
    <property type="entry name" value="Dimeric alpha+beta barrel"/>
    <property type="match status" value="2"/>
</dbReference>
<sequence>MDVAKSTKTIQAANLTTLGKLLHGEELTKEEQESFSKVLARGKYVHEFIQHDVKPDKVDEYIALISKMYPSIANDPENKVNLCGSWQIEIGMQDSFVHIWEYQGYVGHKETKERLKQNKAFQDYQKALLPLLRSRHNQIILEFSFWATSPPKVTNGIYELRTYRLQPGRLLEWETYWKVGLECRRKYCVPVGAWFSQLGDLNTVHHMWCYPDLQARKLTREEAWKEDGWAQTVYKTVRLIDTMQAQILSPLDFSPLR</sequence>
<dbReference type="EMBL" id="MVBO01000003">
    <property type="protein sequence ID" value="OZJ06497.1"/>
    <property type="molecule type" value="Genomic_DNA"/>
</dbReference>
<dbReference type="Pfam" id="PF07978">
    <property type="entry name" value="NIPSNAP"/>
    <property type="match status" value="2"/>
</dbReference>
<dbReference type="AlphaFoldDB" id="A0A261Y7C0"/>
<dbReference type="InterPro" id="IPR011008">
    <property type="entry name" value="Dimeric_a/b-barrel"/>
</dbReference>
<evidence type="ECO:0000259" key="2">
    <source>
        <dbReference type="Pfam" id="PF07978"/>
    </source>
</evidence>
<organism evidence="3 4">
    <name type="scientific">Bifiguratus adelaidae</name>
    <dbReference type="NCBI Taxonomy" id="1938954"/>
    <lineage>
        <taxon>Eukaryota</taxon>
        <taxon>Fungi</taxon>
        <taxon>Fungi incertae sedis</taxon>
        <taxon>Mucoromycota</taxon>
        <taxon>Mucoromycotina</taxon>
        <taxon>Endogonomycetes</taxon>
        <taxon>Endogonales</taxon>
        <taxon>Endogonales incertae sedis</taxon>
        <taxon>Bifiguratus</taxon>
    </lineage>
</organism>
<dbReference type="GO" id="GO:0000423">
    <property type="term" value="P:mitophagy"/>
    <property type="evidence" value="ECO:0007669"/>
    <property type="project" value="UniProtKB-ARBA"/>
</dbReference>
<dbReference type="PANTHER" id="PTHR21017:SF17">
    <property type="entry name" value="PROTEIN NIPSNAP"/>
    <property type="match status" value="1"/>
</dbReference>
<comment type="caution">
    <text evidence="3">The sequence shown here is derived from an EMBL/GenBank/DDBJ whole genome shotgun (WGS) entry which is preliminary data.</text>
</comment>
<dbReference type="InterPro" id="IPR051557">
    <property type="entry name" value="NipSnap_domain"/>
</dbReference>
<reference evidence="3 4" key="1">
    <citation type="journal article" date="2017" name="Mycologia">
        <title>Bifiguratus adelaidae, gen. et sp. nov., a new member of Mucoromycotina in endophytic and soil-dwelling habitats.</title>
        <authorList>
            <person name="Torres-Cruz T.J."/>
            <person name="Billingsley Tobias T.L."/>
            <person name="Almatruk M."/>
            <person name="Hesse C."/>
            <person name="Kuske C.R."/>
            <person name="Desiro A."/>
            <person name="Benucci G.M."/>
            <person name="Bonito G."/>
            <person name="Stajich J.E."/>
            <person name="Dunlap C."/>
            <person name="Arnold A.E."/>
            <person name="Porras-Alfaro A."/>
        </authorList>
    </citation>
    <scope>NUCLEOTIDE SEQUENCE [LARGE SCALE GENOMIC DNA]</scope>
    <source>
        <strain evidence="3 4">AZ0501</strain>
    </source>
</reference>
<evidence type="ECO:0000313" key="3">
    <source>
        <dbReference type="EMBL" id="OZJ06497.1"/>
    </source>
</evidence>
<proteinExistence type="inferred from homology"/>
<dbReference type="InterPro" id="IPR012577">
    <property type="entry name" value="NIPSNAP"/>
</dbReference>
<dbReference type="GO" id="GO:0005739">
    <property type="term" value="C:mitochondrion"/>
    <property type="evidence" value="ECO:0007669"/>
    <property type="project" value="TreeGrafter"/>
</dbReference>
<accession>A0A261Y7C0</accession>
<comment type="similarity">
    <text evidence="1">Belongs to the NipSnap family.</text>
</comment>
<evidence type="ECO:0000256" key="1">
    <source>
        <dbReference type="ARBA" id="ARBA00005291"/>
    </source>
</evidence>
<dbReference type="FunFam" id="3.30.70.100:FF:000004">
    <property type="entry name" value="NIPSNAP family protein"/>
    <property type="match status" value="1"/>
</dbReference>
<name>A0A261Y7C0_9FUNG</name>
<keyword evidence="4" id="KW-1185">Reference proteome</keyword>
<dbReference type="PANTHER" id="PTHR21017">
    <property type="entry name" value="NIPSNAP-RELATED"/>
    <property type="match status" value="1"/>
</dbReference>